<keyword evidence="4" id="KW-1185">Reference proteome</keyword>
<name>A0A249JX65_9ACTN</name>
<dbReference type="InterPro" id="IPR036291">
    <property type="entry name" value="NAD(P)-bd_dom_sf"/>
</dbReference>
<dbReference type="PANTHER" id="PTHR43639">
    <property type="entry name" value="OXIDOREDUCTASE, SHORT-CHAIN DEHYDROGENASE/REDUCTASE FAMILY (AFU_ORTHOLOGUE AFUA_5G02870)"/>
    <property type="match status" value="1"/>
</dbReference>
<dbReference type="PANTHER" id="PTHR43639:SF1">
    <property type="entry name" value="SHORT-CHAIN DEHYDROGENASE_REDUCTASE FAMILY PROTEIN"/>
    <property type="match status" value="1"/>
</dbReference>
<dbReference type="PROSITE" id="PS00061">
    <property type="entry name" value="ADH_SHORT"/>
    <property type="match status" value="1"/>
</dbReference>
<evidence type="ECO:0000256" key="2">
    <source>
        <dbReference type="ARBA" id="ARBA00023002"/>
    </source>
</evidence>
<gene>
    <name evidence="3" type="ORF">B1s21122_01935</name>
</gene>
<keyword evidence="2" id="KW-0560">Oxidoreductase</keyword>
<dbReference type="CDD" id="cd05233">
    <property type="entry name" value="SDR_c"/>
    <property type="match status" value="1"/>
</dbReference>
<sequence>MKLANKHIFVTGGAKGIGAAIVQDAADEGATVSFIDIDVAAGEKLAAQLNNSGKKAFFAKANVANFEELKSAFNQAVSKFGDVTGVVNNAGVNSHADPVTMTDKEWDDFFAVDMKPVWLTAKLALPAMRKAKGGSIVNICSIHGRLTYPGFFPYGAAKSAVLGLTRNLALDEGKHEIRVNAVSPGYILTDLTKGWLAAESGRTEKANSIQPLGRMGEPNEVAKVVTFLLSDKSTYVSGSDWAVDGGLGARSA</sequence>
<evidence type="ECO:0000313" key="3">
    <source>
        <dbReference type="EMBL" id="ASY09114.1"/>
    </source>
</evidence>
<dbReference type="OrthoDB" id="286404at2"/>
<dbReference type="RefSeq" id="WP_095680418.1">
    <property type="nucleotide sequence ID" value="NZ_CP016768.2"/>
</dbReference>
<reference evidence="4" key="1">
    <citation type="submission" date="2016-10" db="EMBL/GenBank/DDBJ databases">
        <title>High microdiversification within the ubiquitous acI lineage of Actinobacteria.</title>
        <authorList>
            <person name="Neuenschwander S.M."/>
            <person name="Salcher M."/>
            <person name="Ghai R."/>
            <person name="Pernthaler J."/>
        </authorList>
    </citation>
    <scope>NUCLEOTIDE SEQUENCE [LARGE SCALE GENOMIC DNA]</scope>
</reference>
<protein>
    <submittedName>
        <fullName evidence="3">Classical SDR family protein</fullName>
    </submittedName>
</protein>
<evidence type="ECO:0000313" key="4">
    <source>
        <dbReference type="Proteomes" id="UP000217153"/>
    </source>
</evidence>
<dbReference type="EMBL" id="CP016768">
    <property type="protein sequence ID" value="ASY09114.1"/>
    <property type="molecule type" value="Genomic_DNA"/>
</dbReference>
<dbReference type="NCBIfam" id="NF005559">
    <property type="entry name" value="PRK07231.1"/>
    <property type="match status" value="1"/>
</dbReference>
<dbReference type="AlphaFoldDB" id="A0A249JX65"/>
<comment type="similarity">
    <text evidence="1">Belongs to the short-chain dehydrogenases/reductases (SDR) family.</text>
</comment>
<dbReference type="Proteomes" id="UP000217153">
    <property type="component" value="Chromosome"/>
</dbReference>
<dbReference type="Pfam" id="PF13561">
    <property type="entry name" value="adh_short_C2"/>
    <property type="match status" value="1"/>
</dbReference>
<dbReference type="PRINTS" id="PR00081">
    <property type="entry name" value="GDHRDH"/>
</dbReference>
<dbReference type="GO" id="GO:0016491">
    <property type="term" value="F:oxidoreductase activity"/>
    <property type="evidence" value="ECO:0007669"/>
    <property type="project" value="UniProtKB-KW"/>
</dbReference>
<dbReference type="KEGG" id="abam:B1s21122_01935"/>
<dbReference type="InterPro" id="IPR020904">
    <property type="entry name" value="Sc_DH/Rdtase_CS"/>
</dbReference>
<dbReference type="InterPro" id="IPR002347">
    <property type="entry name" value="SDR_fam"/>
</dbReference>
<accession>A0A249JX65</accession>
<dbReference type="FunFam" id="3.40.50.720:FF:000084">
    <property type="entry name" value="Short-chain dehydrogenase reductase"/>
    <property type="match status" value="1"/>
</dbReference>
<dbReference type="PRINTS" id="PR00080">
    <property type="entry name" value="SDRFAMILY"/>
</dbReference>
<dbReference type="SUPFAM" id="SSF51735">
    <property type="entry name" value="NAD(P)-binding Rossmann-fold domains"/>
    <property type="match status" value="1"/>
</dbReference>
<dbReference type="Gene3D" id="3.40.50.720">
    <property type="entry name" value="NAD(P)-binding Rossmann-like Domain"/>
    <property type="match status" value="1"/>
</dbReference>
<evidence type="ECO:0000256" key="1">
    <source>
        <dbReference type="ARBA" id="ARBA00006484"/>
    </source>
</evidence>
<proteinExistence type="inferred from homology"/>
<organism evidence="3 4">
    <name type="scientific">Candidatus Nanopelagicus limnae</name>
    <dbReference type="NCBI Taxonomy" id="1884634"/>
    <lineage>
        <taxon>Bacteria</taxon>
        <taxon>Bacillati</taxon>
        <taxon>Actinomycetota</taxon>
        <taxon>Actinomycetes</taxon>
        <taxon>Candidatus Nanopelagicales</taxon>
        <taxon>Candidatus Nanopelagicaceae</taxon>
        <taxon>Candidatus Nanopelagicus</taxon>
    </lineage>
</organism>